<accession>A0ABD5NPN4</accession>
<keyword evidence="4" id="KW-1185">Reference proteome</keyword>
<dbReference type="Pfam" id="PF00266">
    <property type="entry name" value="Aminotran_5"/>
    <property type="match status" value="1"/>
</dbReference>
<evidence type="ECO:0000313" key="4">
    <source>
        <dbReference type="Proteomes" id="UP001595846"/>
    </source>
</evidence>
<name>A0ABD5NPN4_9EURY</name>
<dbReference type="RefSeq" id="WP_256532619.1">
    <property type="nucleotide sequence ID" value="NZ_CP101824.1"/>
</dbReference>
<organism evidence="3 4">
    <name type="scientific">Halovivax cerinus</name>
    <dbReference type="NCBI Taxonomy" id="1487865"/>
    <lineage>
        <taxon>Archaea</taxon>
        <taxon>Methanobacteriati</taxon>
        <taxon>Methanobacteriota</taxon>
        <taxon>Stenosarchaea group</taxon>
        <taxon>Halobacteria</taxon>
        <taxon>Halobacteriales</taxon>
        <taxon>Natrialbaceae</taxon>
        <taxon>Halovivax</taxon>
    </lineage>
</organism>
<dbReference type="PANTHER" id="PTHR43586:SF15">
    <property type="entry name" value="BLR3095 PROTEIN"/>
    <property type="match status" value="1"/>
</dbReference>
<reference evidence="3 4" key="1">
    <citation type="journal article" date="2019" name="Int. J. Syst. Evol. Microbiol.">
        <title>The Global Catalogue of Microorganisms (GCM) 10K type strain sequencing project: providing services to taxonomists for standard genome sequencing and annotation.</title>
        <authorList>
            <consortium name="The Broad Institute Genomics Platform"/>
            <consortium name="The Broad Institute Genome Sequencing Center for Infectious Disease"/>
            <person name="Wu L."/>
            <person name="Ma J."/>
        </authorList>
    </citation>
    <scope>NUCLEOTIDE SEQUENCE [LARGE SCALE GENOMIC DNA]</scope>
    <source>
        <strain evidence="3 4">IBRC-M 10256</strain>
    </source>
</reference>
<dbReference type="EMBL" id="JBHSAQ010000007">
    <property type="protein sequence ID" value="MFC3958782.1"/>
    <property type="molecule type" value="Genomic_DNA"/>
</dbReference>
<dbReference type="GO" id="GO:0008483">
    <property type="term" value="F:transaminase activity"/>
    <property type="evidence" value="ECO:0007669"/>
    <property type="project" value="UniProtKB-KW"/>
</dbReference>
<evidence type="ECO:0000259" key="2">
    <source>
        <dbReference type="Pfam" id="PF00266"/>
    </source>
</evidence>
<dbReference type="InterPro" id="IPR015424">
    <property type="entry name" value="PyrdxlP-dep_Trfase"/>
</dbReference>
<dbReference type="SUPFAM" id="SSF53383">
    <property type="entry name" value="PLP-dependent transferases"/>
    <property type="match status" value="1"/>
</dbReference>
<gene>
    <name evidence="3" type="ORF">ACFOUR_10435</name>
</gene>
<dbReference type="AlphaFoldDB" id="A0ABD5NPN4"/>
<dbReference type="InterPro" id="IPR000192">
    <property type="entry name" value="Aminotrans_V_dom"/>
</dbReference>
<dbReference type="PANTHER" id="PTHR43586">
    <property type="entry name" value="CYSTEINE DESULFURASE"/>
    <property type="match status" value="1"/>
</dbReference>
<protein>
    <submittedName>
        <fullName evidence="3">Aminotransferase class V-fold PLP-dependent enzyme</fullName>
    </submittedName>
</protein>
<dbReference type="Gene3D" id="3.90.1150.10">
    <property type="entry name" value="Aspartate Aminotransferase, domain 1"/>
    <property type="match status" value="1"/>
</dbReference>
<sequence length="413" mass="44380">MGRPDSEGGNRSVTVPGRDRVLTDGGEPVGDASAKPLADYRETFPAIAEEDRIHLNNCSAAPVPQRGLDARRECERIWIEAGNPWGQWMSAVEESKALFAELINADPDEIAVVASATQALAQVASALSYDDSDEIVTTDLEFPTVPQFWHAQERRGANRIVVESDDGLRVSADEYARAMSDDTLLVSTAHAFSFTGGLMDPKAVADAVHDRGGYLFLDAYQSMGIVPIDVEEQDIDMLVSGNLKFLLGGPGIAFLYVDDAVANDLVPTNMGWFGTDDIFGFETDDPSFADGARRFELGTPPAPNAYTAAAGMELILEVGVDRIRERSLELTGALIDLAEDAGFEVRTPHKDAHRGGVVNVQVADPDAAADALIEDGFNVSTRGGGVRLSPHFYNTDAEMEAAIEALAEHATPR</sequence>
<evidence type="ECO:0000313" key="3">
    <source>
        <dbReference type="EMBL" id="MFC3958782.1"/>
    </source>
</evidence>
<proteinExistence type="predicted"/>
<dbReference type="InterPro" id="IPR015422">
    <property type="entry name" value="PyrdxlP-dep_Trfase_small"/>
</dbReference>
<dbReference type="InterPro" id="IPR015421">
    <property type="entry name" value="PyrdxlP-dep_Trfase_major"/>
</dbReference>
<dbReference type="Proteomes" id="UP001595846">
    <property type="component" value="Unassembled WGS sequence"/>
</dbReference>
<dbReference type="GeneID" id="73901717"/>
<dbReference type="Gene3D" id="3.40.640.10">
    <property type="entry name" value="Type I PLP-dependent aspartate aminotransferase-like (Major domain)"/>
    <property type="match status" value="1"/>
</dbReference>
<keyword evidence="3" id="KW-0032">Aminotransferase</keyword>
<feature type="region of interest" description="Disordered" evidence="1">
    <location>
        <begin position="1"/>
        <end position="35"/>
    </location>
</feature>
<feature type="domain" description="Aminotransferase class V" evidence="2">
    <location>
        <begin position="87"/>
        <end position="384"/>
    </location>
</feature>
<evidence type="ECO:0000256" key="1">
    <source>
        <dbReference type="SAM" id="MobiDB-lite"/>
    </source>
</evidence>
<keyword evidence="3" id="KW-0808">Transferase</keyword>
<comment type="caution">
    <text evidence="3">The sequence shown here is derived from an EMBL/GenBank/DDBJ whole genome shotgun (WGS) entry which is preliminary data.</text>
</comment>